<reference evidence="1 2" key="1">
    <citation type="journal article" date="2021" name="Nat. Plants">
        <title>The Taxus genome provides insights into paclitaxel biosynthesis.</title>
        <authorList>
            <person name="Xiong X."/>
            <person name="Gou J."/>
            <person name="Liao Q."/>
            <person name="Li Y."/>
            <person name="Zhou Q."/>
            <person name="Bi G."/>
            <person name="Li C."/>
            <person name="Du R."/>
            <person name="Wang X."/>
            <person name="Sun T."/>
            <person name="Guo L."/>
            <person name="Liang H."/>
            <person name="Lu P."/>
            <person name="Wu Y."/>
            <person name="Zhang Z."/>
            <person name="Ro D.K."/>
            <person name="Shang Y."/>
            <person name="Huang S."/>
            <person name="Yan J."/>
        </authorList>
    </citation>
    <scope>NUCLEOTIDE SEQUENCE [LARGE SCALE GENOMIC DNA]</scope>
    <source>
        <strain evidence="1">Ta-2019</strain>
    </source>
</reference>
<dbReference type="PANTHER" id="PTHR48055">
    <property type="entry name" value="LEUCINE-RICH REPEAT RECEPTOR PROTEIN KINASE EMS1"/>
    <property type="match status" value="1"/>
</dbReference>
<dbReference type="AlphaFoldDB" id="A0AA38CBY2"/>
<accession>A0AA38CBY2</accession>
<dbReference type="GO" id="GO:0016020">
    <property type="term" value="C:membrane"/>
    <property type="evidence" value="ECO:0007669"/>
    <property type="project" value="TreeGrafter"/>
</dbReference>
<sequence length="144" mass="15989">YGVGGSVSAKGDVYSYGILILEMVIRKRPSDDMFVGDMNLPKWVRSAFPERITDIVDSRLLRDVNHGMEEKICLVSLINVGLICSSESPRERPSMRDVARALESMRASFTNRADASNLTATISDLLRNNNSDMTSTSDSQSYSF</sequence>
<dbReference type="PANTHER" id="PTHR48055:SF57">
    <property type="entry name" value="PROTEIN KINASE DOMAIN-CONTAINING PROTEIN"/>
    <property type="match status" value="1"/>
</dbReference>
<evidence type="ECO:0008006" key="3">
    <source>
        <dbReference type="Google" id="ProtNLM"/>
    </source>
</evidence>
<dbReference type="InterPro" id="IPR011009">
    <property type="entry name" value="Kinase-like_dom_sf"/>
</dbReference>
<dbReference type="SUPFAM" id="SSF56112">
    <property type="entry name" value="Protein kinase-like (PK-like)"/>
    <property type="match status" value="1"/>
</dbReference>
<dbReference type="Proteomes" id="UP000824469">
    <property type="component" value="Unassembled WGS sequence"/>
</dbReference>
<dbReference type="Gene3D" id="1.10.510.10">
    <property type="entry name" value="Transferase(Phosphotransferase) domain 1"/>
    <property type="match status" value="1"/>
</dbReference>
<comment type="caution">
    <text evidence="1">The sequence shown here is derived from an EMBL/GenBank/DDBJ whole genome shotgun (WGS) entry which is preliminary data.</text>
</comment>
<keyword evidence="2" id="KW-1185">Reference proteome</keyword>
<name>A0AA38CBY2_TAXCH</name>
<dbReference type="EMBL" id="JAHRHJ020001117">
    <property type="protein sequence ID" value="KAH9293463.1"/>
    <property type="molecule type" value="Genomic_DNA"/>
</dbReference>
<organism evidence="1 2">
    <name type="scientific">Taxus chinensis</name>
    <name type="common">Chinese yew</name>
    <name type="synonym">Taxus wallichiana var. chinensis</name>
    <dbReference type="NCBI Taxonomy" id="29808"/>
    <lineage>
        <taxon>Eukaryota</taxon>
        <taxon>Viridiplantae</taxon>
        <taxon>Streptophyta</taxon>
        <taxon>Embryophyta</taxon>
        <taxon>Tracheophyta</taxon>
        <taxon>Spermatophyta</taxon>
        <taxon>Pinopsida</taxon>
        <taxon>Pinidae</taxon>
        <taxon>Conifers II</taxon>
        <taxon>Cupressales</taxon>
        <taxon>Taxaceae</taxon>
        <taxon>Taxus</taxon>
    </lineage>
</organism>
<dbReference type="OMA" id="YQYKCSK"/>
<evidence type="ECO:0000313" key="1">
    <source>
        <dbReference type="EMBL" id="KAH9293463.1"/>
    </source>
</evidence>
<feature type="non-terminal residue" evidence="1">
    <location>
        <position position="1"/>
    </location>
</feature>
<dbReference type="InterPro" id="IPR051564">
    <property type="entry name" value="LRR_receptor-like_kinase"/>
</dbReference>
<evidence type="ECO:0000313" key="2">
    <source>
        <dbReference type="Proteomes" id="UP000824469"/>
    </source>
</evidence>
<gene>
    <name evidence="1" type="ORF">KI387_041335</name>
</gene>
<proteinExistence type="predicted"/>
<protein>
    <recommendedName>
        <fullName evidence="3">Protein kinase domain-containing protein</fullName>
    </recommendedName>
</protein>